<evidence type="ECO:0000313" key="2">
    <source>
        <dbReference type="EMBL" id="SFR43660.1"/>
    </source>
</evidence>
<dbReference type="Proteomes" id="UP000199478">
    <property type="component" value="Unassembled WGS sequence"/>
</dbReference>
<name>A0A1I6GN87_9RHOB</name>
<keyword evidence="1" id="KW-0472">Membrane</keyword>
<keyword evidence="1" id="KW-0812">Transmembrane</keyword>
<keyword evidence="3" id="KW-1185">Reference proteome</keyword>
<gene>
    <name evidence="2" type="ORF">SAMN04488005_1936</name>
</gene>
<reference evidence="3" key="1">
    <citation type="submission" date="2016-10" db="EMBL/GenBank/DDBJ databases">
        <authorList>
            <person name="Varghese N."/>
            <person name="Submissions S."/>
        </authorList>
    </citation>
    <scope>NUCLEOTIDE SEQUENCE [LARGE SCALE GENOMIC DNA]</scope>
    <source>
        <strain evidence="3">DSM 26879</strain>
    </source>
</reference>
<protein>
    <submittedName>
        <fullName evidence="2">Flp pilus assembly protein TadG</fullName>
    </submittedName>
</protein>
<keyword evidence="1" id="KW-1133">Transmembrane helix</keyword>
<organism evidence="2 3">
    <name type="scientific">Yoonia tamlensis</name>
    <dbReference type="NCBI Taxonomy" id="390270"/>
    <lineage>
        <taxon>Bacteria</taxon>
        <taxon>Pseudomonadati</taxon>
        <taxon>Pseudomonadota</taxon>
        <taxon>Alphaproteobacteria</taxon>
        <taxon>Rhodobacterales</taxon>
        <taxon>Paracoccaceae</taxon>
        <taxon>Yoonia</taxon>
    </lineage>
</organism>
<evidence type="ECO:0000313" key="3">
    <source>
        <dbReference type="Proteomes" id="UP000199478"/>
    </source>
</evidence>
<feature type="transmembrane region" description="Helical" evidence="1">
    <location>
        <begin position="21"/>
        <end position="44"/>
    </location>
</feature>
<dbReference type="STRING" id="390270.SAMN04488005_1936"/>
<evidence type="ECO:0000256" key="1">
    <source>
        <dbReference type="SAM" id="Phobius"/>
    </source>
</evidence>
<dbReference type="AlphaFoldDB" id="A0A1I6GN87"/>
<dbReference type="OrthoDB" id="7876207at2"/>
<dbReference type="RefSeq" id="WP_090199378.1">
    <property type="nucleotide sequence ID" value="NZ_FOYP01000001.1"/>
</dbReference>
<dbReference type="EMBL" id="FOYP01000001">
    <property type="protein sequence ID" value="SFR43660.1"/>
    <property type="molecule type" value="Genomic_DNA"/>
</dbReference>
<sequence length="199" mass="22642">MKMKNNFRSLVRNFHQDESGVIAIELLLVVPILVWALLSTLVYFDAFKAQSISTRMSMTLADMFSRETDVDWTFINGAYDLLDALSHSASAPDLRVTVYSYDEANDQYSREWSRNKGSYYSNHTNATLRAESDRLPILADGDRALLVETHTEYSAPFSIGIGPFLQTDLDDFTFDTFTTIRPRYTESVCFVKNNGDLLC</sequence>
<accession>A0A1I6GN87</accession>
<proteinExistence type="predicted"/>